<dbReference type="InterPro" id="IPR003599">
    <property type="entry name" value="Ig_sub"/>
</dbReference>
<dbReference type="CDD" id="cd05738">
    <property type="entry name" value="IgI_2_RPTP_IIa_LAR_like"/>
    <property type="match status" value="1"/>
</dbReference>
<dbReference type="STRING" id="8154.ENSACLP00000034346"/>
<dbReference type="Proteomes" id="UP000265100">
    <property type="component" value="Chromosome 18"/>
</dbReference>
<keyword evidence="1" id="KW-0393">Immunoglobulin domain</keyword>
<accession>A0A3P8QZC8</accession>
<dbReference type="GO" id="GO:0007411">
    <property type="term" value="P:axon guidance"/>
    <property type="evidence" value="ECO:0007669"/>
    <property type="project" value="TreeGrafter"/>
</dbReference>
<proteinExistence type="predicted"/>
<dbReference type="GO" id="GO:0007156">
    <property type="term" value="P:homophilic cell adhesion via plasma membrane adhesion molecules"/>
    <property type="evidence" value="ECO:0007669"/>
    <property type="project" value="TreeGrafter"/>
</dbReference>
<dbReference type="GO" id="GO:0030424">
    <property type="term" value="C:axon"/>
    <property type="evidence" value="ECO:0007669"/>
    <property type="project" value="TreeGrafter"/>
</dbReference>
<sequence>MFLVDDVLLGTLGSALWARLSDFTASHFWPSWSSKDPVYTPADPELAPRHTKDRPPSFITFPVNQTGISGGVASFVCQARGEPKPRITWFKIGKKVSSQRFEVIEFDGGLGSVLRIQPLRVYRDAAIYKCIASNSAGEVNVSARLEVLEENNIPHGFPFIDMGPQLKVVEKSRTATMLCSASGNPDPEISWFKDMLPVNISSSDGRLKQLRSGALQIENSEESDQGKYECVATNSLGVRYSGPANLYVRGKIPALNVLVMLFHYSLCACLHIWTEAISPAFCQLF</sequence>
<reference evidence="3" key="1">
    <citation type="submission" date="2018-05" db="EMBL/GenBank/DDBJ databases">
        <authorList>
            <person name="Datahose"/>
        </authorList>
    </citation>
    <scope>NUCLEOTIDE SEQUENCE</scope>
</reference>
<dbReference type="Ensembl" id="ENSACLT00000035167.2">
    <property type="protein sequence ID" value="ENSACLP00000034346.2"/>
    <property type="gene ID" value="ENSACLG00000023260.2"/>
</dbReference>
<dbReference type="SUPFAM" id="SSF48726">
    <property type="entry name" value="Immunoglobulin"/>
    <property type="match status" value="2"/>
</dbReference>
<dbReference type="GeneTree" id="ENSGT00940000155060"/>
<dbReference type="AlphaFoldDB" id="A0A3P8QZC8"/>
<evidence type="ECO:0000313" key="3">
    <source>
        <dbReference type="Ensembl" id="ENSACLP00000034346.2"/>
    </source>
</evidence>
<evidence type="ECO:0000256" key="1">
    <source>
        <dbReference type="ARBA" id="ARBA00023319"/>
    </source>
</evidence>
<reference evidence="3" key="3">
    <citation type="submission" date="2025-09" db="UniProtKB">
        <authorList>
            <consortium name="Ensembl"/>
        </authorList>
    </citation>
    <scope>IDENTIFICATION</scope>
</reference>
<keyword evidence="4" id="KW-1185">Reference proteome</keyword>
<dbReference type="OMA" id="TITWFKI"/>
<dbReference type="InterPro" id="IPR013098">
    <property type="entry name" value="Ig_I-set"/>
</dbReference>
<dbReference type="InterPro" id="IPR013783">
    <property type="entry name" value="Ig-like_fold"/>
</dbReference>
<dbReference type="InterPro" id="IPR007110">
    <property type="entry name" value="Ig-like_dom"/>
</dbReference>
<evidence type="ECO:0000259" key="2">
    <source>
        <dbReference type="PROSITE" id="PS50835"/>
    </source>
</evidence>
<dbReference type="InterPro" id="IPR003598">
    <property type="entry name" value="Ig_sub2"/>
</dbReference>
<dbReference type="FunFam" id="2.60.40.10:FF:000023">
    <property type="entry name" value="receptor-type tyrosine-protein phosphatase delta isoform X2"/>
    <property type="match status" value="1"/>
</dbReference>
<dbReference type="PANTHER" id="PTHR10075">
    <property type="entry name" value="BASIGIN RELATED"/>
    <property type="match status" value="1"/>
</dbReference>
<dbReference type="PROSITE" id="PS50835">
    <property type="entry name" value="IG_LIKE"/>
    <property type="match status" value="2"/>
</dbReference>
<reference evidence="3" key="2">
    <citation type="submission" date="2025-08" db="UniProtKB">
        <authorList>
            <consortium name="Ensembl"/>
        </authorList>
    </citation>
    <scope>IDENTIFICATION</scope>
</reference>
<dbReference type="Pfam" id="PF07679">
    <property type="entry name" value="I-set"/>
    <property type="match status" value="2"/>
</dbReference>
<dbReference type="GO" id="GO:0070593">
    <property type="term" value="P:dendrite self-avoidance"/>
    <property type="evidence" value="ECO:0007669"/>
    <property type="project" value="TreeGrafter"/>
</dbReference>
<dbReference type="Gene3D" id="2.60.40.10">
    <property type="entry name" value="Immunoglobulins"/>
    <property type="match status" value="2"/>
</dbReference>
<feature type="domain" description="Ig-like" evidence="2">
    <location>
        <begin position="56"/>
        <end position="146"/>
    </location>
</feature>
<dbReference type="Bgee" id="ENSACLG00000023260">
    <property type="expression patterns" value="Expressed in liver"/>
</dbReference>
<evidence type="ECO:0000313" key="4">
    <source>
        <dbReference type="Proteomes" id="UP000265100"/>
    </source>
</evidence>
<name>A0A3P8QZC8_ASTCA</name>
<protein>
    <recommendedName>
        <fullName evidence="2">Ig-like domain-containing protein</fullName>
    </recommendedName>
</protein>
<dbReference type="InterPro" id="IPR036179">
    <property type="entry name" value="Ig-like_dom_sf"/>
</dbReference>
<dbReference type="FunFam" id="2.60.40.10:FF:000015">
    <property type="entry name" value="receptor-type tyrosine-protein phosphatase delta isoform X2"/>
    <property type="match status" value="1"/>
</dbReference>
<organism evidence="3 4">
    <name type="scientific">Astatotilapia calliptera</name>
    <name type="common">Eastern happy</name>
    <name type="synonym">Chromis callipterus</name>
    <dbReference type="NCBI Taxonomy" id="8154"/>
    <lineage>
        <taxon>Eukaryota</taxon>
        <taxon>Metazoa</taxon>
        <taxon>Chordata</taxon>
        <taxon>Craniata</taxon>
        <taxon>Vertebrata</taxon>
        <taxon>Euteleostomi</taxon>
        <taxon>Actinopterygii</taxon>
        <taxon>Neopterygii</taxon>
        <taxon>Teleostei</taxon>
        <taxon>Neoteleostei</taxon>
        <taxon>Acanthomorphata</taxon>
        <taxon>Ovalentaria</taxon>
        <taxon>Cichlomorphae</taxon>
        <taxon>Cichliformes</taxon>
        <taxon>Cichlidae</taxon>
        <taxon>African cichlids</taxon>
        <taxon>Pseudocrenilabrinae</taxon>
        <taxon>Haplochromini</taxon>
        <taxon>Astatotilapia</taxon>
    </lineage>
</organism>
<dbReference type="SMART" id="SM00409">
    <property type="entry name" value="IG"/>
    <property type="match status" value="2"/>
</dbReference>
<dbReference type="SMART" id="SM00408">
    <property type="entry name" value="IGc2"/>
    <property type="match status" value="2"/>
</dbReference>
<dbReference type="GO" id="GO:0005886">
    <property type="term" value="C:plasma membrane"/>
    <property type="evidence" value="ECO:0007669"/>
    <property type="project" value="TreeGrafter"/>
</dbReference>
<feature type="domain" description="Ig-like" evidence="2">
    <location>
        <begin position="158"/>
        <end position="241"/>
    </location>
</feature>
<dbReference type="PANTHER" id="PTHR10075:SF103">
    <property type="entry name" value="ROUNDABOUT HOMOLOG 4"/>
    <property type="match status" value="1"/>
</dbReference>
<dbReference type="GO" id="GO:0098632">
    <property type="term" value="F:cell-cell adhesion mediator activity"/>
    <property type="evidence" value="ECO:0007669"/>
    <property type="project" value="TreeGrafter"/>
</dbReference>